<dbReference type="EMBL" id="JABDTM020028590">
    <property type="protein sequence ID" value="KAH0808700.1"/>
    <property type="molecule type" value="Genomic_DNA"/>
</dbReference>
<comment type="caution">
    <text evidence="3">The sequence shown here is derived from an EMBL/GenBank/DDBJ whole genome shotgun (WGS) entry which is preliminary data.</text>
</comment>
<feature type="coiled-coil region" evidence="1">
    <location>
        <begin position="376"/>
        <end position="403"/>
    </location>
</feature>
<dbReference type="Proteomes" id="UP000719412">
    <property type="component" value="Unassembled WGS sequence"/>
</dbReference>
<feature type="region of interest" description="Disordered" evidence="2">
    <location>
        <begin position="1"/>
        <end position="89"/>
    </location>
</feature>
<evidence type="ECO:0000313" key="3">
    <source>
        <dbReference type="EMBL" id="KAH0808700.1"/>
    </source>
</evidence>
<gene>
    <name evidence="3" type="ORF">GEV33_014086</name>
</gene>
<name>A0A8J6L5A4_TENMO</name>
<accession>A0A8J6L5A4</accession>
<feature type="region of interest" description="Disordered" evidence="2">
    <location>
        <begin position="554"/>
        <end position="581"/>
    </location>
</feature>
<feature type="compositionally biased region" description="Low complexity" evidence="2">
    <location>
        <begin position="17"/>
        <end position="30"/>
    </location>
</feature>
<dbReference type="AlphaFoldDB" id="A0A8J6L5A4"/>
<sequence>MAKTKKSSRSKKKKKGATTSTSKSASSGKSPLVRRRSGRNKPSDVQSPNSSNSQTSPFKGYDETSSRHKNVERPRVSEGLIRGEAKTAADENKDPFDRLLDENYKSNFHSNMKTYTNRRKTANRVELLEFQDCKNRDEVVRWLNDNRNVFDRLTQTQTHTQCDDSELVLTLDMPSVSQVNVNTTRLNRSNTKSVRRRRRSPYKLRARSLDIHIKKNEFSGRSKRHSLAGDTPVMENYHIEEAVTDEEFPIPVEKDAKIIIDLMEDEYLNTIEKEILQRDEKKNQSVTGWDRIKDFNKTMNRTMKRPKQLKIELQTCENKKEGRLDNSYDLDAMENYFIENMEKMLQSGNRGCEESPAKKSMRSALDAGKQFMSELSKLAESEKEKCLRELESAMSELKQMFAKCTSSKNVQTETSTVDAVVQTETNTFDAVAQTETSAVDAQVQTKPDESLYCCQNCANNNVTKSANTLNKMVQTEVDRVSVDVQTETLQDKRQSTTSSATPSDIFVFDEKEDQAIRAAFDVDFNTEEMRIEAEASKNEASSGDGRQSVLIVSSAESQQDGSKGVKRLQPESPVGDSGKFQSKRPCAKFINEDLSVGFESCVEEQDGGKVGREAHFSEESDDINYDVSRELCICKSTFNLVTLQKSRL</sequence>
<organism evidence="3 4">
    <name type="scientific">Tenebrio molitor</name>
    <name type="common">Yellow mealworm beetle</name>
    <dbReference type="NCBI Taxonomy" id="7067"/>
    <lineage>
        <taxon>Eukaryota</taxon>
        <taxon>Metazoa</taxon>
        <taxon>Ecdysozoa</taxon>
        <taxon>Arthropoda</taxon>
        <taxon>Hexapoda</taxon>
        <taxon>Insecta</taxon>
        <taxon>Pterygota</taxon>
        <taxon>Neoptera</taxon>
        <taxon>Endopterygota</taxon>
        <taxon>Coleoptera</taxon>
        <taxon>Polyphaga</taxon>
        <taxon>Cucujiformia</taxon>
        <taxon>Tenebrionidae</taxon>
        <taxon>Tenebrio</taxon>
    </lineage>
</organism>
<keyword evidence="4" id="KW-1185">Reference proteome</keyword>
<evidence type="ECO:0000256" key="2">
    <source>
        <dbReference type="SAM" id="MobiDB-lite"/>
    </source>
</evidence>
<evidence type="ECO:0000256" key="1">
    <source>
        <dbReference type="SAM" id="Coils"/>
    </source>
</evidence>
<feature type="compositionally biased region" description="Basic residues" evidence="2">
    <location>
        <begin position="1"/>
        <end position="16"/>
    </location>
</feature>
<protein>
    <submittedName>
        <fullName evidence="3">Uncharacterized protein</fullName>
    </submittedName>
</protein>
<feature type="compositionally biased region" description="Low complexity" evidence="2">
    <location>
        <begin position="46"/>
        <end position="57"/>
    </location>
</feature>
<reference evidence="3" key="1">
    <citation type="journal article" date="2020" name="J Insects Food Feed">
        <title>The yellow mealworm (Tenebrio molitor) genome: a resource for the emerging insects as food and feed industry.</title>
        <authorList>
            <person name="Eriksson T."/>
            <person name="Andere A."/>
            <person name="Kelstrup H."/>
            <person name="Emery V."/>
            <person name="Picard C."/>
        </authorList>
    </citation>
    <scope>NUCLEOTIDE SEQUENCE</scope>
    <source>
        <strain evidence="3">Stoneville</strain>
        <tissue evidence="3">Whole head</tissue>
    </source>
</reference>
<keyword evidence="1" id="KW-0175">Coiled coil</keyword>
<reference evidence="3" key="2">
    <citation type="submission" date="2021-08" db="EMBL/GenBank/DDBJ databases">
        <authorList>
            <person name="Eriksson T."/>
        </authorList>
    </citation>
    <scope>NUCLEOTIDE SEQUENCE</scope>
    <source>
        <strain evidence="3">Stoneville</strain>
        <tissue evidence="3">Whole head</tissue>
    </source>
</reference>
<feature type="compositionally biased region" description="Basic and acidic residues" evidence="2">
    <location>
        <begin position="60"/>
        <end position="89"/>
    </location>
</feature>
<proteinExistence type="predicted"/>
<evidence type="ECO:0000313" key="4">
    <source>
        <dbReference type="Proteomes" id="UP000719412"/>
    </source>
</evidence>